<name>A0ABP0G9W3_CLALP</name>
<dbReference type="EMBL" id="CAWYQH010000108">
    <property type="protein sequence ID" value="CAK8688595.1"/>
    <property type="molecule type" value="Genomic_DNA"/>
</dbReference>
<evidence type="ECO:0000313" key="1">
    <source>
        <dbReference type="EMBL" id="CAK8688595.1"/>
    </source>
</evidence>
<reference evidence="1 2" key="1">
    <citation type="submission" date="2024-02" db="EMBL/GenBank/DDBJ databases">
        <authorList>
            <person name="Daric V."/>
            <person name="Darras S."/>
        </authorList>
    </citation>
    <scope>NUCLEOTIDE SEQUENCE [LARGE SCALE GENOMIC DNA]</scope>
</reference>
<accession>A0ABP0G9W3</accession>
<dbReference type="Proteomes" id="UP001642483">
    <property type="component" value="Unassembled WGS sequence"/>
</dbReference>
<comment type="caution">
    <text evidence="1">The sequence shown here is derived from an EMBL/GenBank/DDBJ whole genome shotgun (WGS) entry which is preliminary data.</text>
</comment>
<sequence>MELAGIQQRNSLQMWSPGPWSLQFLVPRKALVAFAMRWALAGRFNRSQIYFAAQLLAANAACVAVDRRRPTIGYVRDR</sequence>
<proteinExistence type="predicted"/>
<protein>
    <submittedName>
        <fullName evidence="1">Uncharacterized protein</fullName>
    </submittedName>
</protein>
<organism evidence="1 2">
    <name type="scientific">Clavelina lepadiformis</name>
    <name type="common">Light-bulb sea squirt</name>
    <name type="synonym">Ascidia lepadiformis</name>
    <dbReference type="NCBI Taxonomy" id="159417"/>
    <lineage>
        <taxon>Eukaryota</taxon>
        <taxon>Metazoa</taxon>
        <taxon>Chordata</taxon>
        <taxon>Tunicata</taxon>
        <taxon>Ascidiacea</taxon>
        <taxon>Aplousobranchia</taxon>
        <taxon>Clavelinidae</taxon>
        <taxon>Clavelina</taxon>
    </lineage>
</organism>
<keyword evidence="2" id="KW-1185">Reference proteome</keyword>
<evidence type="ECO:0000313" key="2">
    <source>
        <dbReference type="Proteomes" id="UP001642483"/>
    </source>
</evidence>
<gene>
    <name evidence="1" type="ORF">CVLEPA_LOCUS20593</name>
</gene>